<keyword evidence="2" id="KW-0472">Membrane</keyword>
<name>A0A5C4J160_9ACTN</name>
<dbReference type="GO" id="GO:0016747">
    <property type="term" value="F:acyltransferase activity, transferring groups other than amino-acyl groups"/>
    <property type="evidence" value="ECO:0007669"/>
    <property type="project" value="InterPro"/>
</dbReference>
<feature type="transmembrane region" description="Helical" evidence="2">
    <location>
        <begin position="180"/>
        <end position="198"/>
    </location>
</feature>
<feature type="transmembrane region" description="Helical" evidence="2">
    <location>
        <begin position="280"/>
        <end position="298"/>
    </location>
</feature>
<sequence length="439" mass="46705">MPSNTLTPPQTQIGSRPAKARRMDWLDALRGLAALVVVFEHSLDVLLPEVRATASPWFDFGRYGVFVFFLVSGYVVPFSLERRGSVRRFWAGRFFRLYPAWCVSLALALLLGAAGMSYGLPAALGERPWASALAHMTMLQDLLGVPNAVNVYWTLSYEMVFYLLVTAMFVAGVHRSSARVALGFGVGAAILGVALPSGLLASRWPGGTILAAAVFLAAGLAAMVSRRRAVRRTGVAVVAALALGLLVLDSRIGAIESLCIIATMFAGTAVRGVQDGRLRAWPAVAMVAVVPAFSLVAGLRTPTALALNANPAPLGPDWSVAVGAAWLTFLAGLALRDRPMPRALVWSGLVSYSLYLLHPLVIQAIWHAAGRDPGDLPGPIRLMWGVVLVTAVLGAAAASHRYVELPAQRLGRRLTSRRRPPAGRDPGNDPGNGSVRVLA</sequence>
<evidence type="ECO:0000256" key="1">
    <source>
        <dbReference type="SAM" id="MobiDB-lite"/>
    </source>
</evidence>
<feature type="transmembrane region" description="Helical" evidence="2">
    <location>
        <begin position="343"/>
        <end position="362"/>
    </location>
</feature>
<keyword evidence="5" id="KW-1185">Reference proteome</keyword>
<dbReference type="EMBL" id="VCKW01000294">
    <property type="protein sequence ID" value="TMQ90412.1"/>
    <property type="molecule type" value="Genomic_DNA"/>
</dbReference>
<feature type="transmembrane region" description="Helical" evidence="2">
    <location>
        <begin position="204"/>
        <end position="222"/>
    </location>
</feature>
<dbReference type="Proteomes" id="UP000309174">
    <property type="component" value="Unassembled WGS sequence"/>
</dbReference>
<feature type="transmembrane region" description="Helical" evidence="2">
    <location>
        <begin position="254"/>
        <end position="273"/>
    </location>
</feature>
<keyword evidence="4" id="KW-0012">Acyltransferase</keyword>
<dbReference type="GO" id="GO:0016020">
    <property type="term" value="C:membrane"/>
    <property type="evidence" value="ECO:0007669"/>
    <property type="project" value="TreeGrafter"/>
</dbReference>
<feature type="transmembrane region" description="Helical" evidence="2">
    <location>
        <begin position="382"/>
        <end position="403"/>
    </location>
</feature>
<proteinExistence type="predicted"/>
<dbReference type="RefSeq" id="WP_138649593.1">
    <property type="nucleotide sequence ID" value="NZ_VCKW01000294.1"/>
</dbReference>
<feature type="transmembrane region" description="Helical" evidence="2">
    <location>
        <begin position="318"/>
        <end position="336"/>
    </location>
</feature>
<feature type="transmembrane region" description="Helical" evidence="2">
    <location>
        <begin position="229"/>
        <end position="248"/>
    </location>
</feature>
<keyword evidence="4" id="KW-0808">Transferase</keyword>
<dbReference type="Pfam" id="PF01757">
    <property type="entry name" value="Acyl_transf_3"/>
    <property type="match status" value="1"/>
</dbReference>
<evidence type="ECO:0000313" key="4">
    <source>
        <dbReference type="EMBL" id="TMQ90412.1"/>
    </source>
</evidence>
<dbReference type="PANTHER" id="PTHR23028:SF53">
    <property type="entry name" value="ACYL_TRANSF_3 DOMAIN-CONTAINING PROTEIN"/>
    <property type="match status" value="1"/>
</dbReference>
<feature type="domain" description="Acyltransferase 3" evidence="3">
    <location>
        <begin position="24"/>
        <end position="247"/>
    </location>
</feature>
<feature type="transmembrane region" description="Helical" evidence="2">
    <location>
        <begin position="63"/>
        <end position="80"/>
    </location>
</feature>
<evidence type="ECO:0000256" key="2">
    <source>
        <dbReference type="SAM" id="Phobius"/>
    </source>
</evidence>
<keyword evidence="2" id="KW-0812">Transmembrane</keyword>
<evidence type="ECO:0000259" key="3">
    <source>
        <dbReference type="Pfam" id="PF01757"/>
    </source>
</evidence>
<protein>
    <submittedName>
        <fullName evidence="4">Acyltransferase</fullName>
    </submittedName>
</protein>
<dbReference type="PANTHER" id="PTHR23028">
    <property type="entry name" value="ACETYLTRANSFERASE"/>
    <property type="match status" value="1"/>
</dbReference>
<feature type="region of interest" description="Disordered" evidence="1">
    <location>
        <begin position="413"/>
        <end position="439"/>
    </location>
</feature>
<reference evidence="4 5" key="1">
    <citation type="submission" date="2019-05" db="EMBL/GenBank/DDBJ databases">
        <title>Draft genome sequence of Actinomadura sp. 14C53.</title>
        <authorList>
            <person name="Saricaoglu S."/>
            <person name="Isik K."/>
        </authorList>
    </citation>
    <scope>NUCLEOTIDE SEQUENCE [LARGE SCALE GENOMIC DNA]</scope>
    <source>
        <strain evidence="4 5">14C53</strain>
    </source>
</reference>
<keyword evidence="2" id="KW-1133">Transmembrane helix</keyword>
<dbReference type="InterPro" id="IPR050879">
    <property type="entry name" value="Acyltransferase_3"/>
</dbReference>
<feature type="transmembrane region" description="Helical" evidence="2">
    <location>
        <begin position="100"/>
        <end position="120"/>
    </location>
</feature>
<feature type="transmembrane region" description="Helical" evidence="2">
    <location>
        <begin position="151"/>
        <end position="173"/>
    </location>
</feature>
<dbReference type="OrthoDB" id="9807745at2"/>
<gene>
    <name evidence="4" type="ORF">ETD83_35550</name>
</gene>
<dbReference type="InterPro" id="IPR002656">
    <property type="entry name" value="Acyl_transf_3_dom"/>
</dbReference>
<accession>A0A5C4J160</accession>
<dbReference type="AlphaFoldDB" id="A0A5C4J160"/>
<organism evidence="4 5">
    <name type="scientific">Actinomadura soli</name>
    <dbReference type="NCBI Taxonomy" id="2508997"/>
    <lineage>
        <taxon>Bacteria</taxon>
        <taxon>Bacillati</taxon>
        <taxon>Actinomycetota</taxon>
        <taxon>Actinomycetes</taxon>
        <taxon>Streptosporangiales</taxon>
        <taxon>Thermomonosporaceae</taxon>
        <taxon>Actinomadura</taxon>
    </lineage>
</organism>
<comment type="caution">
    <text evidence="4">The sequence shown here is derived from an EMBL/GenBank/DDBJ whole genome shotgun (WGS) entry which is preliminary data.</text>
</comment>
<dbReference type="GO" id="GO:0000271">
    <property type="term" value="P:polysaccharide biosynthetic process"/>
    <property type="evidence" value="ECO:0007669"/>
    <property type="project" value="TreeGrafter"/>
</dbReference>
<evidence type="ECO:0000313" key="5">
    <source>
        <dbReference type="Proteomes" id="UP000309174"/>
    </source>
</evidence>